<dbReference type="Pfam" id="PF00735">
    <property type="entry name" value="Septin"/>
    <property type="match status" value="1"/>
</dbReference>
<dbReference type="InterPro" id="IPR025662">
    <property type="entry name" value="Sigma_54_int_dom_ATP-bd_1"/>
</dbReference>
<evidence type="ECO:0000259" key="1">
    <source>
        <dbReference type="Pfam" id="PF00735"/>
    </source>
</evidence>
<organism evidence="2 3">
    <name type="scientific">Exocentrus adspersus</name>
    <dbReference type="NCBI Taxonomy" id="1586481"/>
    <lineage>
        <taxon>Eukaryota</taxon>
        <taxon>Metazoa</taxon>
        <taxon>Ecdysozoa</taxon>
        <taxon>Arthropoda</taxon>
        <taxon>Hexapoda</taxon>
        <taxon>Insecta</taxon>
        <taxon>Pterygota</taxon>
        <taxon>Neoptera</taxon>
        <taxon>Endopterygota</taxon>
        <taxon>Coleoptera</taxon>
        <taxon>Polyphaga</taxon>
        <taxon>Cucujiformia</taxon>
        <taxon>Chrysomeloidea</taxon>
        <taxon>Cerambycidae</taxon>
        <taxon>Lamiinae</taxon>
        <taxon>Acanthocinini</taxon>
        <taxon>Exocentrus</taxon>
    </lineage>
</organism>
<reference evidence="2 3" key="1">
    <citation type="journal article" date="2023" name="Insect Mol. Biol.">
        <title>Genome sequencing provides insights into the evolution of gene families encoding plant cell wall-degrading enzymes in longhorned beetles.</title>
        <authorList>
            <person name="Shin N.R."/>
            <person name="Okamura Y."/>
            <person name="Kirsch R."/>
            <person name="Pauchet Y."/>
        </authorList>
    </citation>
    <scope>NUCLEOTIDE SEQUENCE [LARGE SCALE GENOMIC DNA]</scope>
    <source>
        <strain evidence="2">EAD_L_NR</strain>
    </source>
</reference>
<dbReference type="PROSITE" id="PS00675">
    <property type="entry name" value="SIGMA54_INTERACT_1"/>
    <property type="match status" value="1"/>
</dbReference>
<feature type="domain" description="Septin-type G" evidence="1">
    <location>
        <begin position="28"/>
        <end position="153"/>
    </location>
</feature>
<dbReference type="Proteomes" id="UP001159042">
    <property type="component" value="Unassembled WGS sequence"/>
</dbReference>
<comment type="caution">
    <text evidence="2">The sequence shown here is derived from an EMBL/GenBank/DDBJ whole genome shotgun (WGS) entry which is preliminary data.</text>
</comment>
<evidence type="ECO:0000313" key="3">
    <source>
        <dbReference type="Proteomes" id="UP001159042"/>
    </source>
</evidence>
<dbReference type="EMBL" id="JANEYG010000321">
    <property type="protein sequence ID" value="KAJ8910297.1"/>
    <property type="molecule type" value="Genomic_DNA"/>
</dbReference>
<dbReference type="GO" id="GO:0005525">
    <property type="term" value="F:GTP binding"/>
    <property type="evidence" value="ECO:0007669"/>
    <property type="project" value="InterPro"/>
</dbReference>
<dbReference type="PANTHER" id="PTHR32046:SF11">
    <property type="entry name" value="IMMUNE-ASSOCIATED NUCLEOTIDE-BINDING PROTEIN 10-LIKE"/>
    <property type="match status" value="1"/>
</dbReference>
<dbReference type="SUPFAM" id="SSF52540">
    <property type="entry name" value="P-loop containing nucleoside triphosphate hydrolases"/>
    <property type="match status" value="1"/>
</dbReference>
<protein>
    <recommendedName>
        <fullName evidence="1">Septin-type G domain-containing protein</fullName>
    </recommendedName>
</protein>
<keyword evidence="3" id="KW-1185">Reference proteome</keyword>
<dbReference type="InterPro" id="IPR030379">
    <property type="entry name" value="G_SEPTIN_dom"/>
</dbReference>
<dbReference type="AlphaFoldDB" id="A0AAV8V8G5"/>
<name>A0AAV8V8G5_9CUCU</name>
<dbReference type="CDD" id="cd00882">
    <property type="entry name" value="Ras_like_GTPase"/>
    <property type="match status" value="1"/>
</dbReference>
<proteinExistence type="predicted"/>
<gene>
    <name evidence="2" type="ORF">NQ315_002459</name>
</gene>
<dbReference type="Gene3D" id="3.40.50.300">
    <property type="entry name" value="P-loop containing nucleotide triphosphate hydrolases"/>
    <property type="match status" value="1"/>
</dbReference>
<sequence>MRSQKMTSYSSNLVKKTKDLKLKDDQFINILLLGETGVGKSTFINSLANYLTYSDFKKAEKETLVILIPSKCEVKDKHDEYHIINIGSEEDQNECLDTGMSATQDVKSYVFPISNGNIKVRLIDTPGIGDVRGVAQDNINCENILDYIGQLHELHAICYLFKPTNPRITVYFDYCMTQILSRLDKSASKNIIFIFTNTRGTDYSPGDTFPSLQKVIDGIKAKPPHVDIPLSRKNVFCFDNEAFRYLAAIQKGVAFDGPTKQRNHESWKRSVQQCLR</sequence>
<dbReference type="InterPro" id="IPR027417">
    <property type="entry name" value="P-loop_NTPase"/>
</dbReference>
<evidence type="ECO:0000313" key="2">
    <source>
        <dbReference type="EMBL" id="KAJ8910297.1"/>
    </source>
</evidence>
<accession>A0AAV8V8G5</accession>
<dbReference type="PANTHER" id="PTHR32046">
    <property type="entry name" value="G DOMAIN-CONTAINING PROTEIN"/>
    <property type="match status" value="1"/>
</dbReference>